<evidence type="ECO:0000256" key="2">
    <source>
        <dbReference type="ARBA" id="ARBA00004651"/>
    </source>
</evidence>
<dbReference type="PANTHER" id="PTHR15207:SF3">
    <property type="entry name" value="DEAFNESS, AUTOSOMAL DOMINANT 5-RELATED"/>
    <property type="match status" value="1"/>
</dbReference>
<feature type="domain" description="THAP-type" evidence="17">
    <location>
        <begin position="1"/>
        <end position="91"/>
    </location>
</feature>
<comment type="similarity">
    <text evidence="3">Belongs to the gasdermin family.</text>
</comment>
<evidence type="ECO:0000256" key="6">
    <source>
        <dbReference type="ARBA" id="ARBA00022490"/>
    </source>
</evidence>
<evidence type="ECO:0000256" key="15">
    <source>
        <dbReference type="ARBA" id="ARBA00023288"/>
    </source>
</evidence>
<dbReference type="SUPFAM" id="SSF57716">
    <property type="entry name" value="Glucocorticoid receptor-like (DNA-binding domain)"/>
    <property type="match status" value="1"/>
</dbReference>
<dbReference type="Ensembl" id="ENSCCRT00000054012.2">
    <property type="protein sequence ID" value="ENSCCRP00000049864.2"/>
    <property type="gene ID" value="ENSCCRG00000082773.1"/>
</dbReference>
<evidence type="ECO:0000256" key="16">
    <source>
        <dbReference type="PROSITE-ProRule" id="PRU00309"/>
    </source>
</evidence>
<dbReference type="Pfam" id="PF05485">
    <property type="entry name" value="THAP"/>
    <property type="match status" value="1"/>
</dbReference>
<keyword evidence="4" id="KW-1134">Transmembrane beta strand</keyword>
<organism evidence="18 19">
    <name type="scientific">Cyprinus carpio carpio</name>
    <dbReference type="NCBI Taxonomy" id="630221"/>
    <lineage>
        <taxon>Eukaryota</taxon>
        <taxon>Metazoa</taxon>
        <taxon>Chordata</taxon>
        <taxon>Craniata</taxon>
        <taxon>Vertebrata</taxon>
        <taxon>Euteleostomi</taxon>
        <taxon>Actinopterygii</taxon>
        <taxon>Neopterygii</taxon>
        <taxon>Teleostei</taxon>
        <taxon>Ostariophysi</taxon>
        <taxon>Cypriniformes</taxon>
        <taxon>Cyprinidae</taxon>
        <taxon>Cyprininae</taxon>
        <taxon>Cyprinus</taxon>
    </lineage>
</organism>
<evidence type="ECO:0000256" key="1">
    <source>
        <dbReference type="ARBA" id="ARBA00004496"/>
    </source>
</evidence>
<keyword evidence="15" id="KW-0449">Lipoprotein</keyword>
<evidence type="ECO:0000256" key="4">
    <source>
        <dbReference type="ARBA" id="ARBA00022452"/>
    </source>
</evidence>
<keyword evidence="5" id="KW-1003">Cell membrane</keyword>
<keyword evidence="14" id="KW-0564">Palmitate</keyword>
<keyword evidence="8" id="KW-0812">Transmembrane</keyword>
<evidence type="ECO:0000313" key="19">
    <source>
        <dbReference type="Proteomes" id="UP001108240"/>
    </source>
</evidence>
<evidence type="ECO:0000256" key="3">
    <source>
        <dbReference type="ARBA" id="ARBA00009279"/>
    </source>
</evidence>
<keyword evidence="10 16" id="KW-0863">Zinc-finger</keyword>
<keyword evidence="19" id="KW-1185">Reference proteome</keyword>
<keyword evidence="6" id="KW-0963">Cytoplasm</keyword>
<dbReference type="GO" id="GO:0005886">
    <property type="term" value="C:plasma membrane"/>
    <property type="evidence" value="ECO:0007669"/>
    <property type="project" value="UniProtKB-SubCell"/>
</dbReference>
<dbReference type="GO" id="GO:0005737">
    <property type="term" value="C:cytoplasm"/>
    <property type="evidence" value="ECO:0007669"/>
    <property type="project" value="UniProtKB-SubCell"/>
</dbReference>
<dbReference type="InterPro" id="IPR040460">
    <property type="entry name" value="Gasdermin_pore"/>
</dbReference>
<evidence type="ECO:0000256" key="7">
    <source>
        <dbReference type="ARBA" id="ARBA00022590"/>
    </source>
</evidence>
<evidence type="ECO:0000256" key="13">
    <source>
        <dbReference type="ARBA" id="ARBA00023136"/>
    </source>
</evidence>
<reference evidence="18" key="2">
    <citation type="submission" date="2025-09" db="UniProtKB">
        <authorList>
            <consortium name="Ensembl"/>
        </authorList>
    </citation>
    <scope>IDENTIFICATION</scope>
</reference>
<dbReference type="Pfam" id="PF17708">
    <property type="entry name" value="Gasdermin_C"/>
    <property type="match status" value="1"/>
</dbReference>
<name>A0A8C1CLE9_CYPCA</name>
<comment type="subcellular location">
    <subcellularLocation>
        <location evidence="2">Cell membrane</location>
        <topology evidence="2">Multi-pass membrane protein</topology>
    </subcellularLocation>
    <subcellularLocation>
        <location evidence="1">Cytoplasm</location>
    </subcellularLocation>
</comment>
<dbReference type="OMA" id="MEMLINS"/>
<evidence type="ECO:0000256" key="9">
    <source>
        <dbReference type="ARBA" id="ARBA00022723"/>
    </source>
</evidence>
<dbReference type="GO" id="GO:0008270">
    <property type="term" value="F:zinc ion binding"/>
    <property type="evidence" value="ECO:0007669"/>
    <property type="project" value="UniProtKB-KW"/>
</dbReference>
<sequence>MGVRCIVKSCDNKQGRPGNTMMFHRIPTKNADLMNRWLLVLGIVPNTPVNTIMKYFACSEHFTVDDYFEKMQVATRTMKRVIKDTAIPIKTGQIGSPVAARMFDKATKKLVRQIDHKGALIASSRLNDSGKLQVLAVVQKTQKGWFWQQTKYRPTGFKLNDLLEGDPIKPVCEEKEFVSFEGEFNTSVAGSIELGSSPVCLNANGQGTSKLSLSLGNLKKEDVDIPTLLKLTRGRKLDLKNSFFKQSPQKNMTFTLLKERVFTTHDCSISYTDLEKASCQAVVGFPEIMTKQCMKDSGEFQYGSKTALRIPPDTVMAYSVIEMTVESDGYFDLCVLPSGLESDDISQNPHPTFSEVDGQWPLIQEGFPLTTLKKALADVQTSFCALADLSAESRSSILLLLREILTDRSVLSALVDRLEMLSSSEAPCFLNNELSEKQSQIIDAVLDLLKGEQLDKSGLTTSTSMSSYNGCQVSTANHSDPLLESELNGSSPVPEEQNGCHAAVSHQNGCSTKASRQSMELMNIMKMLINALEELTDAGLDLLETFCTPEGLQSLQDLVIHLTTSDMPICKDTMPVFLQSDNEFHRVEELFKSCNVLLRKENDTLTSEITCREGFLPMVLCIAIHGLASFVAA</sequence>
<dbReference type="InterPro" id="IPR006612">
    <property type="entry name" value="THAP_Znf"/>
</dbReference>
<keyword evidence="12 16" id="KW-0238">DNA-binding</keyword>
<accession>A0A8C1CLE9</accession>
<dbReference type="InterPro" id="IPR041263">
    <property type="entry name" value="Gasdermin_PUB"/>
</dbReference>
<proteinExistence type="inferred from homology"/>
<keyword evidence="9" id="KW-0479">Metal-binding</keyword>
<keyword evidence="13" id="KW-0472">Membrane</keyword>
<dbReference type="PANTHER" id="PTHR15207">
    <property type="entry name" value="NONSYNDROMIC HEARING IMPAIRMENT PROTEIN"/>
    <property type="match status" value="1"/>
</dbReference>
<keyword evidence="11" id="KW-0862">Zinc</keyword>
<evidence type="ECO:0000259" key="17">
    <source>
        <dbReference type="PROSITE" id="PS50950"/>
    </source>
</evidence>
<reference evidence="18" key="1">
    <citation type="submission" date="2025-08" db="UniProtKB">
        <authorList>
            <consortium name="Ensembl"/>
        </authorList>
    </citation>
    <scope>IDENTIFICATION</scope>
</reference>
<evidence type="ECO:0000256" key="8">
    <source>
        <dbReference type="ARBA" id="ARBA00022692"/>
    </source>
</evidence>
<dbReference type="GO" id="GO:0003677">
    <property type="term" value="F:DNA binding"/>
    <property type="evidence" value="ECO:0007669"/>
    <property type="project" value="UniProtKB-UniRule"/>
</dbReference>
<dbReference type="Proteomes" id="UP001108240">
    <property type="component" value="Unplaced"/>
</dbReference>
<evidence type="ECO:0000256" key="10">
    <source>
        <dbReference type="ARBA" id="ARBA00022771"/>
    </source>
</evidence>
<dbReference type="AlphaFoldDB" id="A0A8C1CLE9"/>
<dbReference type="GO" id="GO:0012501">
    <property type="term" value="P:programmed cell death"/>
    <property type="evidence" value="ECO:0007669"/>
    <property type="project" value="UniProtKB-KW"/>
</dbReference>
<evidence type="ECO:0000256" key="12">
    <source>
        <dbReference type="ARBA" id="ARBA00023125"/>
    </source>
</evidence>
<evidence type="ECO:0000313" key="18">
    <source>
        <dbReference type="Ensembl" id="ENSCCRP00000049864.2"/>
    </source>
</evidence>
<dbReference type="SMART" id="SM00980">
    <property type="entry name" value="THAP"/>
    <property type="match status" value="1"/>
</dbReference>
<keyword evidence="7" id="KW-1210">Necrosis</keyword>
<evidence type="ECO:0000256" key="14">
    <source>
        <dbReference type="ARBA" id="ARBA00023139"/>
    </source>
</evidence>
<evidence type="ECO:0000256" key="5">
    <source>
        <dbReference type="ARBA" id="ARBA00022475"/>
    </source>
</evidence>
<dbReference type="InterPro" id="IPR042377">
    <property type="entry name" value="GSDME"/>
</dbReference>
<evidence type="ECO:0000256" key="11">
    <source>
        <dbReference type="ARBA" id="ARBA00022833"/>
    </source>
</evidence>
<dbReference type="GeneTree" id="ENSGT00940000155880"/>
<dbReference type="PROSITE" id="PS50950">
    <property type="entry name" value="ZF_THAP"/>
    <property type="match status" value="1"/>
</dbReference>
<protein>
    <submittedName>
        <fullName evidence="18">Gasdermin Ea</fullName>
    </submittedName>
</protein>
<dbReference type="Pfam" id="PF04598">
    <property type="entry name" value="Gasdermin"/>
    <property type="match status" value="1"/>
</dbReference>